<dbReference type="InterPro" id="IPR011993">
    <property type="entry name" value="PH-like_dom_sf"/>
</dbReference>
<accession>A0A1Y2J1L4</accession>
<dbReference type="STRING" id="1353009.A0A1Y2J1L4"/>
<dbReference type="Gene3D" id="2.30.29.30">
    <property type="entry name" value="Pleckstrin-homology domain (PH domain)/Phosphotyrosine-binding domain (PTB)"/>
    <property type="match status" value="1"/>
</dbReference>
<feature type="compositionally biased region" description="Acidic residues" evidence="3">
    <location>
        <begin position="344"/>
        <end position="358"/>
    </location>
</feature>
<dbReference type="SUPFAM" id="SSF50729">
    <property type="entry name" value="PH domain-like"/>
    <property type="match status" value="1"/>
</dbReference>
<protein>
    <recommendedName>
        <fullName evidence="4">Histone chaperone RTT106/FACT complex subunit SPT16-like middle domain-containing protein</fullName>
    </recommendedName>
</protein>
<name>A0A1Y2J1L4_TRAC3</name>
<dbReference type="AlphaFoldDB" id="A0A1Y2J1L4"/>
<dbReference type="Proteomes" id="UP000193067">
    <property type="component" value="Unassembled WGS sequence"/>
</dbReference>
<evidence type="ECO:0000259" key="4">
    <source>
        <dbReference type="SMART" id="SM01287"/>
    </source>
</evidence>
<evidence type="ECO:0000313" key="6">
    <source>
        <dbReference type="Proteomes" id="UP000193067"/>
    </source>
</evidence>
<feature type="compositionally biased region" description="Basic and acidic residues" evidence="3">
    <location>
        <begin position="401"/>
        <end position="415"/>
    </location>
</feature>
<dbReference type="SMART" id="SM01287">
    <property type="entry name" value="Rtt106"/>
    <property type="match status" value="1"/>
</dbReference>
<sequence length="528" mass="56529">MSSYLDSLTPLLPNDTRERLDEALQAPDVRSIFETVLRLAVGAPAPESDIVSGWDGLQDRAARIVGELRRAELGQSHKRSRDDEPQSSSKRLRSDNGASPSASSEDDPPIFTLHALSVSSPIRKKVNITVHRSSIRLVNPATQNEEHAPIPLAALQRAFLLSTRGKSKPHWTVALMASDVPAPTGKAADASKETPVPQLVFGLDANLVGSFSTTTYHAEGSPRTEPYTKGDATLPALRSFLSHIPVTTFEPSTSIFRSALAPAGDGVAGVEAYRGAKPGTLWFLHEGVLWDGKPCEFFALEHLAPATKSEQSYEGVRTLSATGRTCSVILRRIRARSDRASSTGDDDDDEEVEGEDIDFGMVDGREQETIGRWIKSHRHLFGKPATSANAAPGVNGGAADVKGKGKAVAEDPRNEDTEDEEDSDFTMDSSDDESSSDDSDEEDGSGGEGGGSDEEGDASDDATGDEEEAEAEEDLDPKHHPLLRPGAMPRMSRAAVEAVVGMVEQDLMGTGRSAAQADDSDEEDELDD</sequence>
<dbReference type="GO" id="GO:0042393">
    <property type="term" value="F:histone binding"/>
    <property type="evidence" value="ECO:0007669"/>
    <property type="project" value="TreeGrafter"/>
</dbReference>
<dbReference type="GO" id="GO:0031491">
    <property type="term" value="F:nucleosome binding"/>
    <property type="evidence" value="ECO:0007669"/>
    <property type="project" value="TreeGrafter"/>
</dbReference>
<evidence type="ECO:0000256" key="3">
    <source>
        <dbReference type="SAM" id="MobiDB-lite"/>
    </source>
</evidence>
<feature type="compositionally biased region" description="Acidic residues" evidence="3">
    <location>
        <begin position="518"/>
        <end position="528"/>
    </location>
</feature>
<dbReference type="PANTHER" id="PTHR45849">
    <property type="entry name" value="FACT COMPLEX SUBUNIT SSRP1"/>
    <property type="match status" value="1"/>
</dbReference>
<keyword evidence="6" id="KW-1185">Reference proteome</keyword>
<organism evidence="5 6">
    <name type="scientific">Trametes coccinea (strain BRFM310)</name>
    <name type="common">Pycnoporus coccineus</name>
    <dbReference type="NCBI Taxonomy" id="1353009"/>
    <lineage>
        <taxon>Eukaryota</taxon>
        <taxon>Fungi</taxon>
        <taxon>Dikarya</taxon>
        <taxon>Basidiomycota</taxon>
        <taxon>Agaricomycotina</taxon>
        <taxon>Agaricomycetes</taxon>
        <taxon>Polyporales</taxon>
        <taxon>Polyporaceae</taxon>
        <taxon>Trametes</taxon>
    </lineage>
</organism>
<feature type="region of interest" description="Disordered" evidence="3">
    <location>
        <begin position="72"/>
        <end position="109"/>
    </location>
</feature>
<feature type="domain" description="Histone chaperone RTT106/FACT complex subunit SPT16-like middle" evidence="4">
    <location>
        <begin position="267"/>
        <end position="384"/>
    </location>
</feature>
<dbReference type="PANTHER" id="PTHR45849:SF3">
    <property type="entry name" value="HISTONE CHAPERONE RTT106"/>
    <property type="match status" value="1"/>
</dbReference>
<dbReference type="InterPro" id="IPR050454">
    <property type="entry name" value="RTT106/SSRP1_HistChap/FACT"/>
</dbReference>
<gene>
    <name evidence="5" type="ORF">PYCCODRAFT_1430543</name>
</gene>
<proteinExistence type="inferred from homology"/>
<dbReference type="OrthoDB" id="75754at2759"/>
<evidence type="ECO:0000256" key="2">
    <source>
        <dbReference type="ARBA" id="ARBA00025370"/>
    </source>
</evidence>
<dbReference type="EMBL" id="KZ084088">
    <property type="protein sequence ID" value="OSD07299.1"/>
    <property type="molecule type" value="Genomic_DNA"/>
</dbReference>
<evidence type="ECO:0000313" key="5">
    <source>
        <dbReference type="EMBL" id="OSD07299.1"/>
    </source>
</evidence>
<dbReference type="Pfam" id="PF08512">
    <property type="entry name" value="Rttp106-like_middle"/>
    <property type="match status" value="1"/>
</dbReference>
<feature type="region of interest" description="Disordered" evidence="3">
    <location>
        <begin position="507"/>
        <end position="528"/>
    </location>
</feature>
<reference evidence="5 6" key="1">
    <citation type="journal article" date="2015" name="Biotechnol. Biofuels">
        <title>Enhanced degradation of softwood versus hardwood by the white-rot fungus Pycnoporus coccineus.</title>
        <authorList>
            <person name="Couturier M."/>
            <person name="Navarro D."/>
            <person name="Chevret D."/>
            <person name="Henrissat B."/>
            <person name="Piumi F."/>
            <person name="Ruiz-Duenas F.J."/>
            <person name="Martinez A.T."/>
            <person name="Grigoriev I.V."/>
            <person name="Riley R."/>
            <person name="Lipzen A."/>
            <person name="Berrin J.G."/>
            <person name="Master E.R."/>
            <person name="Rosso M.N."/>
        </authorList>
    </citation>
    <scope>NUCLEOTIDE SEQUENCE [LARGE SCALE GENOMIC DNA]</scope>
    <source>
        <strain evidence="5 6">BRFM310</strain>
    </source>
</reference>
<feature type="region of interest" description="Disordered" evidence="3">
    <location>
        <begin position="337"/>
        <end position="364"/>
    </location>
</feature>
<feature type="region of interest" description="Disordered" evidence="3">
    <location>
        <begin position="384"/>
        <end position="492"/>
    </location>
</feature>
<feature type="compositionally biased region" description="Low complexity" evidence="3">
    <location>
        <begin position="388"/>
        <end position="400"/>
    </location>
</feature>
<comment type="similarity">
    <text evidence="1">Belongs to the RTT106 family.</text>
</comment>
<comment type="function">
    <text evidence="2">Component of the FACT complex, a general chromatin factor that acts to reorganize nucleosomes. The FACT complex is involved in multiple processes that require DNA as a template such as mRNA elongation, DNA replication and DNA repair. During transcription elongation the FACT complex acts as a histone chaperone that both destabilizes and restores nucleosomal structure. It facilitates the passage of RNA polymerase II and transcription by promoting the dissociation of one histone H2A-H2B dimer from the nucleosome, then subsequently promotes the reestablishment of the nucleosome following the passage of RNA polymerase II.</text>
</comment>
<dbReference type="InterPro" id="IPR013719">
    <property type="entry name" value="RTT106/SPT16-like_middle_dom"/>
</dbReference>
<feature type="compositionally biased region" description="Acidic residues" evidence="3">
    <location>
        <begin position="416"/>
        <end position="475"/>
    </location>
</feature>
<evidence type="ECO:0000256" key="1">
    <source>
        <dbReference type="ARBA" id="ARBA00006159"/>
    </source>
</evidence>